<dbReference type="InterPro" id="IPR004648">
    <property type="entry name" value="Oligpept_transpt"/>
</dbReference>
<comment type="caution">
    <text evidence="11">The sequence shown here is derived from an EMBL/GenBank/DDBJ whole genome shotgun (WGS) entry which is preliminary data.</text>
</comment>
<feature type="transmembrane region" description="Helical" evidence="10">
    <location>
        <begin position="180"/>
        <end position="201"/>
    </location>
</feature>
<evidence type="ECO:0000313" key="11">
    <source>
        <dbReference type="EMBL" id="CDH48449.1"/>
    </source>
</evidence>
<dbReference type="InterPro" id="IPR004813">
    <property type="entry name" value="OPT"/>
</dbReference>
<dbReference type="GO" id="GO:0015031">
    <property type="term" value="P:protein transport"/>
    <property type="evidence" value="ECO:0007669"/>
    <property type="project" value="UniProtKB-KW"/>
</dbReference>
<dbReference type="GO" id="GO:0016020">
    <property type="term" value="C:membrane"/>
    <property type="evidence" value="ECO:0007669"/>
    <property type="project" value="UniProtKB-SubCell"/>
</dbReference>
<dbReference type="PANTHER" id="PTHR22601">
    <property type="entry name" value="ISP4 LIKE PROTEIN"/>
    <property type="match status" value="1"/>
</dbReference>
<dbReference type="NCBIfam" id="TIGR00728">
    <property type="entry name" value="OPT_sfam"/>
    <property type="match status" value="1"/>
</dbReference>
<keyword evidence="4 10" id="KW-0812">Transmembrane</keyword>
<feature type="transmembrane region" description="Helical" evidence="10">
    <location>
        <begin position="668"/>
        <end position="686"/>
    </location>
</feature>
<reference evidence="11" key="1">
    <citation type="submission" date="2013-08" db="EMBL/GenBank/DDBJ databases">
        <title>Gene expansion shapes genome architecture in the human pathogen Lichtheimia corymbifera: an evolutionary genomics analysis in the ancient terrestrial Mucorales (Mucoromycotina).</title>
        <authorList>
            <person name="Schwartze V.U."/>
            <person name="Winter S."/>
            <person name="Shelest E."/>
            <person name="Marcet-Houben M."/>
            <person name="Horn F."/>
            <person name="Wehner S."/>
            <person name="Hoffmann K."/>
            <person name="Riege K."/>
            <person name="Sammeth M."/>
            <person name="Nowrousian M."/>
            <person name="Valiante V."/>
            <person name="Linde J."/>
            <person name="Jacobsen I.D."/>
            <person name="Marz M."/>
            <person name="Brakhage A.A."/>
            <person name="Gabaldon T."/>
            <person name="Bocker S."/>
            <person name="Voigt K."/>
        </authorList>
    </citation>
    <scope>NUCLEOTIDE SEQUENCE [LARGE SCALE GENOMIC DNA]</scope>
    <source>
        <strain evidence="11">FSU 9682</strain>
    </source>
</reference>
<feature type="transmembrane region" description="Helical" evidence="10">
    <location>
        <begin position="499"/>
        <end position="517"/>
    </location>
</feature>
<evidence type="ECO:0000256" key="7">
    <source>
        <dbReference type="ARBA" id="ARBA00022989"/>
    </source>
</evidence>
<comment type="similarity">
    <text evidence="2">Belongs to the oligopeptide OPT transporter family.</text>
</comment>
<evidence type="ECO:0000256" key="2">
    <source>
        <dbReference type="ARBA" id="ARBA00008807"/>
    </source>
</evidence>
<feature type="transmembrane region" description="Helical" evidence="10">
    <location>
        <begin position="286"/>
        <end position="305"/>
    </location>
</feature>
<comment type="subcellular location">
    <subcellularLocation>
        <location evidence="1">Membrane</location>
        <topology evidence="1">Multi-pass membrane protein</topology>
    </subcellularLocation>
</comment>
<keyword evidence="7 10" id="KW-1133">Transmembrane helix</keyword>
<feature type="transmembrane region" description="Helical" evidence="10">
    <location>
        <begin position="619"/>
        <end position="639"/>
    </location>
</feature>
<feature type="transmembrane region" description="Helical" evidence="10">
    <location>
        <begin position="241"/>
        <end position="266"/>
    </location>
</feature>
<proteinExistence type="inferred from homology"/>
<evidence type="ECO:0000256" key="9">
    <source>
        <dbReference type="SAM" id="MobiDB-lite"/>
    </source>
</evidence>
<evidence type="ECO:0000256" key="8">
    <source>
        <dbReference type="ARBA" id="ARBA00023136"/>
    </source>
</evidence>
<keyword evidence="6" id="KW-0653">Protein transport</keyword>
<feature type="transmembrane region" description="Helical" evidence="10">
    <location>
        <begin position="383"/>
        <end position="404"/>
    </location>
</feature>
<keyword evidence="8 10" id="KW-0472">Membrane</keyword>
<dbReference type="Proteomes" id="UP000027586">
    <property type="component" value="Unassembled WGS sequence"/>
</dbReference>
<evidence type="ECO:0000256" key="10">
    <source>
        <dbReference type="SAM" id="Phobius"/>
    </source>
</evidence>
<keyword evidence="12" id="KW-1185">Reference proteome</keyword>
<feature type="compositionally biased region" description="Basic and acidic residues" evidence="9">
    <location>
        <begin position="1"/>
        <end position="16"/>
    </location>
</feature>
<feature type="transmembrane region" description="Helical" evidence="10">
    <location>
        <begin position="148"/>
        <end position="168"/>
    </location>
</feature>
<feature type="transmembrane region" description="Helical" evidence="10">
    <location>
        <begin position="553"/>
        <end position="574"/>
    </location>
</feature>
<evidence type="ECO:0000256" key="3">
    <source>
        <dbReference type="ARBA" id="ARBA00022448"/>
    </source>
</evidence>
<feature type="transmembrane region" description="Helical" evidence="10">
    <location>
        <begin position="698"/>
        <end position="720"/>
    </location>
</feature>
<gene>
    <name evidence="11" type="ORF">LCOR_00230.1</name>
</gene>
<evidence type="ECO:0000256" key="4">
    <source>
        <dbReference type="ARBA" id="ARBA00022692"/>
    </source>
</evidence>
<name>A0A068REP7_9FUNG</name>
<evidence type="ECO:0000256" key="6">
    <source>
        <dbReference type="ARBA" id="ARBA00022927"/>
    </source>
</evidence>
<organism evidence="11 12">
    <name type="scientific">Lichtheimia corymbifera JMRC:FSU:9682</name>
    <dbReference type="NCBI Taxonomy" id="1263082"/>
    <lineage>
        <taxon>Eukaryota</taxon>
        <taxon>Fungi</taxon>
        <taxon>Fungi incertae sedis</taxon>
        <taxon>Mucoromycota</taxon>
        <taxon>Mucoromycotina</taxon>
        <taxon>Mucoromycetes</taxon>
        <taxon>Mucorales</taxon>
        <taxon>Lichtheimiaceae</taxon>
        <taxon>Lichtheimia</taxon>
    </lineage>
</organism>
<keyword evidence="5" id="KW-0571">Peptide transport</keyword>
<accession>A0A068REP7</accession>
<feature type="transmembrane region" description="Helical" evidence="10">
    <location>
        <begin position="312"/>
        <end position="336"/>
    </location>
</feature>
<feature type="transmembrane region" description="Helical" evidence="10">
    <location>
        <begin position="442"/>
        <end position="463"/>
    </location>
</feature>
<evidence type="ECO:0000313" key="12">
    <source>
        <dbReference type="Proteomes" id="UP000027586"/>
    </source>
</evidence>
<feature type="transmembrane region" description="Helical" evidence="10">
    <location>
        <begin position="469"/>
        <end position="492"/>
    </location>
</feature>
<dbReference type="GO" id="GO:0035673">
    <property type="term" value="F:oligopeptide transmembrane transporter activity"/>
    <property type="evidence" value="ECO:0007669"/>
    <property type="project" value="InterPro"/>
</dbReference>
<dbReference type="Pfam" id="PF03169">
    <property type="entry name" value="OPT"/>
    <property type="match status" value="1"/>
</dbReference>
<feature type="transmembrane region" description="Helical" evidence="10">
    <location>
        <begin position="84"/>
        <end position="102"/>
    </location>
</feature>
<dbReference type="AlphaFoldDB" id="A0A068REP7"/>
<protein>
    <submittedName>
        <fullName evidence="11">Oligopeptide transporter 7-like</fullName>
    </submittedName>
</protein>
<dbReference type="NCBIfam" id="TIGR00727">
    <property type="entry name" value="ISP4_OPT"/>
    <property type="match status" value="1"/>
</dbReference>
<dbReference type="VEuPathDB" id="FungiDB:LCOR_00230.1"/>
<feature type="region of interest" description="Disordered" evidence="9">
    <location>
        <begin position="1"/>
        <end position="34"/>
    </location>
</feature>
<evidence type="ECO:0000256" key="1">
    <source>
        <dbReference type="ARBA" id="ARBA00004141"/>
    </source>
</evidence>
<evidence type="ECO:0000256" key="5">
    <source>
        <dbReference type="ARBA" id="ARBA00022856"/>
    </source>
</evidence>
<sequence length="758" mass="86360">MAAEEDNKHALEERDTNSSNPPGSIKEKAMDGDEKYDETFQKEIIDVEPIHAHDEDEDNSPIEEVRLVVPTTDDPTMPVNTFRMWFLAIAFAVALSFVNQFFWYRKNAMSLTPLVVQLVSFPLGKIMEKIIPKSRFFNPGPFNIKEHVLITVMANCSYGTAYAIDIITIQKLWYGQDIGWGGGIMLIWTTQFIGYGMAGVLRKFLVYPPSMVWPNNLANISLFRSFHIADTNWTGPTRMRWFVYCFTAMFIYYWLPGYFFQILTFFSWACWIKPTNRTLAQLTGGYSGLGMFALSFDWATIVSYLQSPLVVPWWAIANVTVGFVFIAWILVPAIYYTNVWDAQKFPILTATLFTKDGELWDNSLVLTPERTLNETAYAEYGPLYMASFFTITYGIGFAGLTAVLTHTALYHGKDIYTQYKRSREEDMDIHGRLMRAYPEVPHWWYIGVFLISFGLSFATIYVWPLQLPWWGIFLAVALCVIFVLPIGIIQAIANQQPGLNIITEFIIGYILPGQPIANVTFKTYGYISMTQCLTFVGDLKLGHYLKIPPRMMFMVQCVGTLIAGLMNLVTARWLMETVPNICTNEAYPFTCPSAHTFYSASIIWGVISPKKMFGEESIYHPMLYFFLIGFLLPIPFWLAHKKWPHIKWLKYVHLPVILNSTGMMPPAVPLNFSAWCAAGFVFMYYLRRYKHDWWAKYNYITSAGFDCAVAIASIVIFGVVMGSGYTPDWWGNGGQGPNGMFDNCPLSSANASNICAEC</sequence>
<feature type="compositionally biased region" description="Basic and acidic residues" evidence="9">
    <location>
        <begin position="25"/>
        <end position="34"/>
    </location>
</feature>
<keyword evidence="3" id="KW-0813">Transport</keyword>
<dbReference type="OrthoDB" id="9986677at2759"/>
<dbReference type="EMBL" id="CBTN010000001">
    <property type="protein sequence ID" value="CDH48449.1"/>
    <property type="molecule type" value="Genomic_DNA"/>
</dbReference>